<proteinExistence type="predicted"/>
<name>E1X304_HALMS</name>
<dbReference type="KEGG" id="bmx:BMS_2022"/>
<accession>E1X304</accession>
<evidence type="ECO:0008006" key="3">
    <source>
        <dbReference type="Google" id="ProtNLM"/>
    </source>
</evidence>
<evidence type="ECO:0000313" key="1">
    <source>
        <dbReference type="EMBL" id="CBW26834.1"/>
    </source>
</evidence>
<evidence type="ECO:0000313" key="2">
    <source>
        <dbReference type="Proteomes" id="UP000008963"/>
    </source>
</evidence>
<reference evidence="2" key="1">
    <citation type="journal article" date="2013" name="ISME J.">
        <title>A small predatory core genome in the divergent marine Bacteriovorax marinus SJ and the terrestrial Bdellovibrio bacteriovorus.</title>
        <authorList>
            <person name="Crossman L.C."/>
            <person name="Chen H."/>
            <person name="Cerdeno-Tarraga A.M."/>
            <person name="Brooks K."/>
            <person name="Quail M.A."/>
            <person name="Pineiro S.A."/>
            <person name="Hobley L."/>
            <person name="Sockett R.E."/>
            <person name="Bentley S.D."/>
            <person name="Parkhill J."/>
            <person name="Williams H.N."/>
            <person name="Stine O.C."/>
        </authorList>
    </citation>
    <scope>NUCLEOTIDE SEQUENCE [LARGE SCALE GENOMIC DNA]</scope>
    <source>
        <strain evidence="2">ATCC BAA-682 / DSM 15412 / SJ</strain>
    </source>
</reference>
<protein>
    <recommendedName>
        <fullName evidence="3">Zinc-finger domain-containing protein</fullName>
    </recommendedName>
</protein>
<dbReference type="RefSeq" id="WP_014244612.1">
    <property type="nucleotide sequence ID" value="NC_016620.1"/>
</dbReference>
<sequence length="82" mass="9651">MKLYTCQEISKLTCFKDELNSFEKLNYNLHLFICSKCRNYSKSIEEVSVKFKTIVKDRKACEEDIVALEKRAFDSLKKKSDS</sequence>
<dbReference type="OrthoDB" id="8374021at2"/>
<dbReference type="EMBL" id="FQ312005">
    <property type="protein sequence ID" value="CBW26834.1"/>
    <property type="molecule type" value="Genomic_DNA"/>
</dbReference>
<dbReference type="PATRIC" id="fig|862908.3.peg.1921"/>
<dbReference type="STRING" id="862908.BMS_2022"/>
<keyword evidence="2" id="KW-1185">Reference proteome</keyword>
<gene>
    <name evidence="1" type="ordered locus">BMS_2022</name>
</gene>
<dbReference type="Proteomes" id="UP000008963">
    <property type="component" value="Chromosome"/>
</dbReference>
<dbReference type="AlphaFoldDB" id="E1X304"/>
<dbReference type="HOGENOM" id="CLU_2553552_0_0_7"/>
<organism evidence="1 2">
    <name type="scientific">Halobacteriovorax marinus (strain ATCC BAA-682 / DSM 15412 / SJ)</name>
    <name type="common">Bacteriovorax marinus</name>
    <dbReference type="NCBI Taxonomy" id="862908"/>
    <lineage>
        <taxon>Bacteria</taxon>
        <taxon>Pseudomonadati</taxon>
        <taxon>Bdellovibrionota</taxon>
        <taxon>Bacteriovoracia</taxon>
        <taxon>Bacteriovoracales</taxon>
        <taxon>Halobacteriovoraceae</taxon>
        <taxon>Halobacteriovorax</taxon>
    </lineage>
</organism>